<sequence>MKVNTYLNFPGNCQEAMSFYEKHLGAKVLMKSTFAEMGGPNGPQHLPPGLDRNGILHARFTLGDTVIMASDGPKAEPMRSAYISLSVDSNEEAERIYKVLAEGGEVFMPMGEQFFAHRFGQFRDKFGINWMVIHEKPMQRPA</sequence>
<dbReference type="AlphaFoldDB" id="A0A2N9L4C3"/>
<accession>A0A2N9L4C3</accession>
<proteinExistence type="predicted"/>
<dbReference type="PANTHER" id="PTHR33990">
    <property type="entry name" value="PROTEIN YJDN-RELATED"/>
    <property type="match status" value="1"/>
</dbReference>
<organism evidence="2 3">
    <name type="scientific">Candidatus Sulfuritelmatomonas gaucii</name>
    <dbReference type="NCBI Taxonomy" id="2043161"/>
    <lineage>
        <taxon>Bacteria</taxon>
        <taxon>Pseudomonadati</taxon>
        <taxon>Acidobacteriota</taxon>
        <taxon>Terriglobia</taxon>
        <taxon>Terriglobales</taxon>
        <taxon>Acidobacteriaceae</taxon>
        <taxon>Candidatus Sulfuritelmatomonas</taxon>
    </lineage>
</organism>
<dbReference type="GO" id="GO:0032259">
    <property type="term" value="P:methylation"/>
    <property type="evidence" value="ECO:0007669"/>
    <property type="project" value="UniProtKB-KW"/>
</dbReference>
<dbReference type="Proteomes" id="UP000239735">
    <property type="component" value="Unassembled WGS sequence"/>
</dbReference>
<reference evidence="3" key="1">
    <citation type="submission" date="2018-02" db="EMBL/GenBank/DDBJ databases">
        <authorList>
            <person name="Hausmann B."/>
        </authorList>
    </citation>
    <scope>NUCLEOTIDE SEQUENCE [LARGE SCALE GENOMIC DNA]</scope>
    <source>
        <strain evidence="3">Peat soil MAG SbA5</strain>
    </source>
</reference>
<protein>
    <submittedName>
        <fullName evidence="2">3-demethylubiquinone-9 3-methyltransferase</fullName>
    </submittedName>
</protein>
<dbReference type="SUPFAM" id="SSF54593">
    <property type="entry name" value="Glyoxalase/Bleomycin resistance protein/Dihydroxybiphenyl dioxygenase"/>
    <property type="match status" value="1"/>
</dbReference>
<evidence type="ECO:0000313" key="3">
    <source>
        <dbReference type="Proteomes" id="UP000239735"/>
    </source>
</evidence>
<dbReference type="InterPro" id="IPR029068">
    <property type="entry name" value="Glyas_Bleomycin-R_OHBP_Dase"/>
</dbReference>
<keyword evidence="2" id="KW-0489">Methyltransferase</keyword>
<dbReference type="Pfam" id="PF00903">
    <property type="entry name" value="Glyoxalase"/>
    <property type="match status" value="1"/>
</dbReference>
<dbReference type="GO" id="GO:0008168">
    <property type="term" value="F:methyltransferase activity"/>
    <property type="evidence" value="ECO:0007669"/>
    <property type="project" value="UniProtKB-KW"/>
</dbReference>
<name>A0A2N9L4C3_9BACT</name>
<dbReference type="PANTHER" id="PTHR33990:SF1">
    <property type="entry name" value="PROTEIN YJDN"/>
    <property type="match status" value="1"/>
</dbReference>
<dbReference type="InterPro" id="IPR004360">
    <property type="entry name" value="Glyas_Fos-R_dOase_dom"/>
</dbReference>
<dbReference type="Gene3D" id="3.10.180.10">
    <property type="entry name" value="2,3-Dihydroxybiphenyl 1,2-Dioxygenase, domain 1"/>
    <property type="match status" value="1"/>
</dbReference>
<feature type="domain" description="Glyoxalase/fosfomycin resistance/dioxygenase" evidence="1">
    <location>
        <begin position="9"/>
        <end position="132"/>
    </location>
</feature>
<keyword evidence="2" id="KW-0808">Transferase</keyword>
<dbReference type="CDD" id="cd06588">
    <property type="entry name" value="PhnB_like"/>
    <property type="match status" value="1"/>
</dbReference>
<dbReference type="EMBL" id="OKRB01000046">
    <property type="protein sequence ID" value="SPE18156.1"/>
    <property type="molecule type" value="Genomic_DNA"/>
</dbReference>
<dbReference type="InterPro" id="IPR028973">
    <property type="entry name" value="PhnB-like"/>
</dbReference>
<evidence type="ECO:0000313" key="2">
    <source>
        <dbReference type="EMBL" id="SPE18156.1"/>
    </source>
</evidence>
<dbReference type="OrthoDB" id="9795306at2"/>
<evidence type="ECO:0000259" key="1">
    <source>
        <dbReference type="Pfam" id="PF00903"/>
    </source>
</evidence>
<keyword evidence="2" id="KW-0830">Ubiquinone</keyword>
<gene>
    <name evidence="2" type="ORF">SBA5_140023</name>
</gene>